<protein>
    <submittedName>
        <fullName evidence="2">Uncharacterized protein</fullName>
    </submittedName>
</protein>
<dbReference type="RefSeq" id="WP_019441471.1">
    <property type="nucleotide sequence ID" value="NZ_ALOE01000018.1"/>
</dbReference>
<keyword evidence="1" id="KW-0812">Transmembrane</keyword>
<evidence type="ECO:0000313" key="3">
    <source>
        <dbReference type="Proteomes" id="UP000327424"/>
    </source>
</evidence>
<keyword evidence="1" id="KW-0472">Membrane</keyword>
<accession>A0A5J6WPD4</accession>
<organism evidence="2 3">
    <name type="scientific">Moritella marina ATCC 15381</name>
    <dbReference type="NCBI Taxonomy" id="1202962"/>
    <lineage>
        <taxon>Bacteria</taxon>
        <taxon>Pseudomonadati</taxon>
        <taxon>Pseudomonadota</taxon>
        <taxon>Gammaproteobacteria</taxon>
        <taxon>Alteromonadales</taxon>
        <taxon>Moritellaceae</taxon>
        <taxon>Moritella</taxon>
    </lineage>
</organism>
<dbReference type="Proteomes" id="UP000327424">
    <property type="component" value="Chromosome"/>
</dbReference>
<sequence length="309" mass="35645">MSWFEIVPTFLSAIASIGAAIAAIISLRISKQAISISESNALASHHLSATLKYTELVKELQEASSALSEISFELWGKWTRDIECFDNYHRGGTNPRPLRHVLSNGSEMLANYGENNVRWGRSSSRAILSIIRFGICEFSEKEYEKFLKKADGEYQNFDEIFGKPKKSEDIGAAPAFRWACYQLNKRVGFEDWRKIWDKAWLENEWFYNYEAEYLKVKPIFERANELLKLEKSRLAHSAFPLNSNAALNQKYDQIFTIINHVIEDADSDSLVAYKDWKFPEELSHLVLCSMATRLSLHRKLDDLYILAHE</sequence>
<evidence type="ECO:0000256" key="1">
    <source>
        <dbReference type="SAM" id="Phobius"/>
    </source>
</evidence>
<name>A0A5J6WPD4_MORMI</name>
<gene>
    <name evidence="2" type="ORF">FR932_13485</name>
</gene>
<keyword evidence="3" id="KW-1185">Reference proteome</keyword>
<dbReference type="AlphaFoldDB" id="A0A5J6WPD4"/>
<feature type="transmembrane region" description="Helical" evidence="1">
    <location>
        <begin position="6"/>
        <end position="27"/>
    </location>
</feature>
<dbReference type="EMBL" id="CP044399">
    <property type="protein sequence ID" value="QFI38790.1"/>
    <property type="molecule type" value="Genomic_DNA"/>
</dbReference>
<evidence type="ECO:0000313" key="2">
    <source>
        <dbReference type="EMBL" id="QFI38790.1"/>
    </source>
</evidence>
<dbReference type="OrthoDB" id="6401254at2"/>
<keyword evidence="1" id="KW-1133">Transmembrane helix</keyword>
<proteinExistence type="predicted"/>
<dbReference type="KEGG" id="mmaa:FR932_13485"/>
<reference evidence="2 3" key="1">
    <citation type="submission" date="2019-09" db="EMBL/GenBank/DDBJ databases">
        <title>Hybrid Assembly of the complete Genome of the Deep-Sea Bacterium Moritella marina from long Nanopore and Illumina reads.</title>
        <authorList>
            <person name="Magin S."/>
            <person name="Georgoulis A."/>
            <person name="Papadimitriou K."/>
            <person name="Iliakis G."/>
            <person name="Vorgias C.E."/>
        </authorList>
    </citation>
    <scope>NUCLEOTIDE SEQUENCE [LARGE SCALE GENOMIC DNA]</scope>
    <source>
        <strain evidence="2 3">MP-1</strain>
    </source>
</reference>